<dbReference type="EMBL" id="FOKQ01000016">
    <property type="protein sequence ID" value="SFC61754.1"/>
    <property type="molecule type" value="Genomic_DNA"/>
</dbReference>
<evidence type="ECO:0000256" key="1">
    <source>
        <dbReference type="SAM" id="Phobius"/>
    </source>
</evidence>
<accession>A0A1I1KL92</accession>
<evidence type="ECO:0000313" key="3">
    <source>
        <dbReference type="Proteomes" id="UP000182192"/>
    </source>
</evidence>
<dbReference type="Pfam" id="PF13306">
    <property type="entry name" value="LRR_5"/>
    <property type="match status" value="3"/>
</dbReference>
<gene>
    <name evidence="2" type="ORF">SAMN02910406_02060</name>
</gene>
<dbReference type="InterPro" id="IPR032675">
    <property type="entry name" value="LRR_dom_sf"/>
</dbReference>
<keyword evidence="1" id="KW-1133">Transmembrane helix</keyword>
<dbReference type="SUPFAM" id="SSF52058">
    <property type="entry name" value="L domain-like"/>
    <property type="match status" value="1"/>
</dbReference>
<evidence type="ECO:0000313" key="2">
    <source>
        <dbReference type="EMBL" id="SFC61754.1"/>
    </source>
</evidence>
<name>A0A1I1KL92_RUMAL</name>
<dbReference type="InterPro" id="IPR053139">
    <property type="entry name" value="Surface_bspA-like"/>
</dbReference>
<sequence length="348" mass="39881">MEDQKQQKSLLKRIRNITLILLGLIILIYVIINIVFWKKGMPERYFEYTILENDTVEIEYYRGPYFLLNIPETIDGRTVTSIGYHIMWAKDIKAINRFSPFIISVHLPDTVEDIHAYAFEDCTNLRTINMPSNLKRTGIRILIGTKVTKLVFPESMTEIGCGQDIDNENLPCTCSFSEMKYLREIQFPESLKKIGNNAFSLCPSLKKLTIPDSVEEIGYGAFQESGLTEVNIPQKLVTDCGCIFKGTPFEEKLEKEAQDGFVIFNDVLLYKYCGSDENVVIPDGVETLCSRSFWSAPDVKTVELPESVKDINNAFEYSGVTKLLVPDNADPETDMKYDDYRKLRRYKS</sequence>
<organism evidence="2 3">
    <name type="scientific">Ruminococcus albus</name>
    <dbReference type="NCBI Taxonomy" id="1264"/>
    <lineage>
        <taxon>Bacteria</taxon>
        <taxon>Bacillati</taxon>
        <taxon>Bacillota</taxon>
        <taxon>Clostridia</taxon>
        <taxon>Eubacteriales</taxon>
        <taxon>Oscillospiraceae</taxon>
        <taxon>Ruminococcus</taxon>
    </lineage>
</organism>
<dbReference type="PANTHER" id="PTHR45661:SF3">
    <property type="entry name" value="IG-LIKE DOMAIN-CONTAINING PROTEIN"/>
    <property type="match status" value="1"/>
</dbReference>
<feature type="transmembrane region" description="Helical" evidence="1">
    <location>
        <begin position="16"/>
        <end position="37"/>
    </location>
</feature>
<protein>
    <submittedName>
        <fullName evidence="2">Leucine rich repeat-containing protein</fullName>
    </submittedName>
</protein>
<reference evidence="2 3" key="1">
    <citation type="submission" date="2016-10" db="EMBL/GenBank/DDBJ databases">
        <authorList>
            <person name="de Groot N.N."/>
        </authorList>
    </citation>
    <scope>NUCLEOTIDE SEQUENCE [LARGE SCALE GENOMIC DNA]</scope>
    <source>
        <strain evidence="2 3">AR67</strain>
    </source>
</reference>
<dbReference type="Gene3D" id="3.80.10.10">
    <property type="entry name" value="Ribonuclease Inhibitor"/>
    <property type="match status" value="1"/>
</dbReference>
<dbReference type="Proteomes" id="UP000182192">
    <property type="component" value="Unassembled WGS sequence"/>
</dbReference>
<proteinExistence type="predicted"/>
<dbReference type="PANTHER" id="PTHR45661">
    <property type="entry name" value="SURFACE ANTIGEN"/>
    <property type="match status" value="1"/>
</dbReference>
<keyword evidence="1" id="KW-0472">Membrane</keyword>
<dbReference type="RefSeq" id="WP_074961542.1">
    <property type="nucleotide sequence ID" value="NZ_FOKQ01000016.1"/>
</dbReference>
<dbReference type="OrthoDB" id="1828708at2"/>
<dbReference type="InterPro" id="IPR026906">
    <property type="entry name" value="LRR_5"/>
</dbReference>
<keyword evidence="1" id="KW-0812">Transmembrane</keyword>
<dbReference type="AlphaFoldDB" id="A0A1I1KL92"/>